<evidence type="ECO:0000256" key="2">
    <source>
        <dbReference type="ARBA" id="ARBA00004574"/>
    </source>
</evidence>
<feature type="region of interest" description="Disordered" evidence="6">
    <location>
        <begin position="652"/>
        <end position="714"/>
    </location>
</feature>
<comment type="subcellular location">
    <subcellularLocation>
        <location evidence="2">Chromosome</location>
        <location evidence="2">Telomere</location>
    </subcellularLocation>
    <subcellularLocation>
        <location evidence="1">Nucleus</location>
    </subcellularLocation>
</comment>
<feature type="compositionally biased region" description="Polar residues" evidence="6">
    <location>
        <begin position="652"/>
        <end position="670"/>
    </location>
</feature>
<dbReference type="GO" id="GO:0005697">
    <property type="term" value="C:telomerase holoenzyme complex"/>
    <property type="evidence" value="ECO:0007669"/>
    <property type="project" value="InterPro"/>
</dbReference>
<feature type="compositionally biased region" description="Polar residues" evidence="6">
    <location>
        <begin position="683"/>
        <end position="699"/>
    </location>
</feature>
<feature type="non-terminal residue" evidence="8">
    <location>
        <position position="1"/>
    </location>
</feature>
<reference evidence="8" key="1">
    <citation type="journal article" date="2019" name="Beilstein J. Org. Chem.">
        <title>Nanangenines: drimane sesquiterpenoids as the dominant metabolite cohort of a novel Australian fungus, Aspergillus nanangensis.</title>
        <authorList>
            <person name="Lacey H.J."/>
            <person name="Gilchrist C.L.M."/>
            <person name="Crombie A."/>
            <person name="Kalaitzis J.A."/>
            <person name="Vuong D."/>
            <person name="Rutledge P.J."/>
            <person name="Turner P."/>
            <person name="Pitt J.I."/>
            <person name="Lacey E."/>
            <person name="Chooi Y.H."/>
            <person name="Piggott A.M."/>
        </authorList>
    </citation>
    <scope>NUCLEOTIDE SEQUENCE</scope>
    <source>
        <strain evidence="8">MST-FP2251</strain>
    </source>
</reference>
<dbReference type="Proteomes" id="UP001194746">
    <property type="component" value="Unassembled WGS sequence"/>
</dbReference>
<feature type="region of interest" description="Disordered" evidence="6">
    <location>
        <begin position="733"/>
        <end position="807"/>
    </location>
</feature>
<reference evidence="8" key="2">
    <citation type="submission" date="2020-02" db="EMBL/GenBank/DDBJ databases">
        <authorList>
            <person name="Gilchrist C.L.M."/>
            <person name="Chooi Y.-H."/>
        </authorList>
    </citation>
    <scope>NUCLEOTIDE SEQUENCE</scope>
    <source>
        <strain evidence="8">MST-FP2251</strain>
    </source>
</reference>
<evidence type="ECO:0000256" key="1">
    <source>
        <dbReference type="ARBA" id="ARBA00004123"/>
    </source>
</evidence>
<comment type="caution">
    <text evidence="8">The sequence shown here is derived from an EMBL/GenBank/DDBJ whole genome shotgun (WGS) entry which is preliminary data.</text>
</comment>
<gene>
    <name evidence="8" type="ORF">FE257_000894</name>
</gene>
<proteinExistence type="predicted"/>
<organism evidence="8 9">
    <name type="scientific">Aspergillus nanangensis</name>
    <dbReference type="NCBI Taxonomy" id="2582783"/>
    <lineage>
        <taxon>Eukaryota</taxon>
        <taxon>Fungi</taxon>
        <taxon>Dikarya</taxon>
        <taxon>Ascomycota</taxon>
        <taxon>Pezizomycotina</taxon>
        <taxon>Eurotiomycetes</taxon>
        <taxon>Eurotiomycetidae</taxon>
        <taxon>Eurotiales</taxon>
        <taxon>Aspergillaceae</taxon>
        <taxon>Aspergillus</taxon>
        <taxon>Aspergillus subgen. Circumdati</taxon>
    </lineage>
</organism>
<feature type="compositionally biased region" description="Polar residues" evidence="6">
    <location>
        <begin position="795"/>
        <end position="807"/>
    </location>
</feature>
<keyword evidence="4" id="KW-0779">Telomere</keyword>
<evidence type="ECO:0000256" key="6">
    <source>
        <dbReference type="SAM" id="MobiDB-lite"/>
    </source>
</evidence>
<feature type="domain" description="Shelterin complex subunit TPP1/Est3" evidence="7">
    <location>
        <begin position="5"/>
        <end position="129"/>
    </location>
</feature>
<feature type="compositionally biased region" description="Low complexity" evidence="6">
    <location>
        <begin position="1055"/>
        <end position="1068"/>
    </location>
</feature>
<accession>A0AAD4CEQ8</accession>
<keyword evidence="5" id="KW-0539">Nucleus</keyword>
<feature type="compositionally biased region" description="Polar residues" evidence="6">
    <location>
        <begin position="295"/>
        <end position="308"/>
    </location>
</feature>
<evidence type="ECO:0000259" key="7">
    <source>
        <dbReference type="Pfam" id="PF10341"/>
    </source>
</evidence>
<dbReference type="EMBL" id="VCAU01000108">
    <property type="protein sequence ID" value="KAF9884903.1"/>
    <property type="molecule type" value="Genomic_DNA"/>
</dbReference>
<feature type="compositionally biased region" description="Polar residues" evidence="6">
    <location>
        <begin position="586"/>
        <end position="601"/>
    </location>
</feature>
<dbReference type="GO" id="GO:0000781">
    <property type="term" value="C:chromosome, telomeric region"/>
    <property type="evidence" value="ECO:0007669"/>
    <property type="project" value="UniProtKB-SubCell"/>
</dbReference>
<dbReference type="Pfam" id="PF10341">
    <property type="entry name" value="TPP1"/>
    <property type="match status" value="1"/>
</dbReference>
<feature type="compositionally biased region" description="Polar residues" evidence="6">
    <location>
        <begin position="565"/>
        <end position="575"/>
    </location>
</feature>
<feature type="region of interest" description="Disordered" evidence="6">
    <location>
        <begin position="448"/>
        <end position="618"/>
    </location>
</feature>
<dbReference type="GO" id="GO:0042162">
    <property type="term" value="F:telomeric DNA binding"/>
    <property type="evidence" value="ECO:0007669"/>
    <property type="project" value="InterPro"/>
</dbReference>
<feature type="compositionally biased region" description="Basic and acidic residues" evidence="6">
    <location>
        <begin position="321"/>
        <end position="331"/>
    </location>
</feature>
<evidence type="ECO:0000256" key="3">
    <source>
        <dbReference type="ARBA" id="ARBA00022454"/>
    </source>
</evidence>
<feature type="compositionally biased region" description="Polar residues" evidence="6">
    <location>
        <begin position="733"/>
        <end position="747"/>
    </location>
</feature>
<feature type="region of interest" description="Disordered" evidence="6">
    <location>
        <begin position="279"/>
        <end position="386"/>
    </location>
</feature>
<feature type="compositionally biased region" description="Basic and acidic residues" evidence="6">
    <location>
        <begin position="452"/>
        <end position="466"/>
    </location>
</feature>
<dbReference type="GO" id="GO:0007004">
    <property type="term" value="P:telomere maintenance via telomerase"/>
    <property type="evidence" value="ECO:0007669"/>
    <property type="project" value="InterPro"/>
</dbReference>
<feature type="compositionally biased region" description="Polar residues" evidence="6">
    <location>
        <begin position="763"/>
        <end position="788"/>
    </location>
</feature>
<evidence type="ECO:0000313" key="8">
    <source>
        <dbReference type="EMBL" id="KAF9884903.1"/>
    </source>
</evidence>
<evidence type="ECO:0000256" key="4">
    <source>
        <dbReference type="ARBA" id="ARBA00022895"/>
    </source>
</evidence>
<feature type="compositionally biased region" description="Basic and acidic residues" evidence="6">
    <location>
        <begin position="517"/>
        <end position="533"/>
    </location>
</feature>
<keyword evidence="9" id="KW-1185">Reference proteome</keyword>
<sequence>MEPTQAWIAPLIENCLYNYSKGLTEHLNVEDDESNLRFSIASGTAPYHALINSWPETRGISMPNISDTKTQIDAILTRRSMDEYERRNPDKLLNKDSKGYWIELLEFEVVLEHSTSEPNVHLCVQRFTIAWGRKRFKGPPQGRKVKKNVRTQQWIQRIFQSINTSKASHETDPAATQQFGEFSASQRDSDLRTGATQDFLLSQVPAPLLPHSEHIYIKEQTKGANPPNKLLGYLQSHDRTGSYIPGCGHETIPDGQAPCTQTPDVTGTCQQYPFSQEPLKSLSQHEDRGEEDSAPVSTLKTTISNQIGSPRIPDVSIATDDGTKGHDKAGSSERALSGGPMAKSMESSYAEDIREENAGPTPQKGEPSHNVPGDLNSVGQRSRQQVDDPWCGLDRILKNDIMIPSNQAKLLQQHERLWVPPQPGKPVPQGSVPPELLTQWNRISLQRQCAAETKESSPEPVQREADEAAFDPVPSTPQTKSSPEVPLEYWSESSPEHFRTPRRRLPESSSPIKPSVRARDPNTPRKEIARPHQETPNATDVNGASRASPVPAYTQRTLENHEEQSNALEISSVSRAMSGVDEPAQKSVSTDNAAPRQSQGNDSDAESEDSAMDTSVPCPLGVLSQAYSVSQSEPSLPEQILQERVQVVETPGTNFGRLNSFQPLKQTIDPTDNRYKPSPGGAKSSSQSRIFNTYATSDTGPKETQDTLTPSQSNHSEYNAIDIMGTQLGNENWSIHSEMPHSSSGLVQDSPAAPKDRQPSPMPDSTSQSDVSSKPFSSHNEMISSIESQGKESVTEASQASTHDMSIENTVASMKRSASAIDTEDILPMKRNRLEPESKHTHKTESKTPISNIMSRRQIYIRHSEDRAEAQTVFEKFRNDYPGYLGDFAHFSELCSKLQALRLQGDLQRSFLWDDFIIKHLEDYPRHIEDRLSMEAKTLTYEEFFAYNYSKPSYKRRSLTADGINITAAQYESIRRSTTVTRAPPHTQDQANTSFTGSLVEKFSNFHAHSFGPADLTPSVADVDRISTAMSSPIPQNKDKTVAEVSTPESDIEMPPWTTSPTTPQPDLLDPKDLDTASVISETESEDLDPMDESHETASVELGCDEPEPPSVPLPEPSSREVSEEPAGDSENWFTSLRHIRTPGPGWWDDRNTPIKKWARADQNVLSARVMRPGWARTPVDEMGVIDLS</sequence>
<dbReference type="InterPro" id="IPR019437">
    <property type="entry name" value="TPP1/Est3"/>
</dbReference>
<feature type="region of interest" description="Disordered" evidence="6">
    <location>
        <begin position="1030"/>
        <end position="1132"/>
    </location>
</feature>
<evidence type="ECO:0000256" key="5">
    <source>
        <dbReference type="ARBA" id="ARBA00023242"/>
    </source>
</evidence>
<dbReference type="AlphaFoldDB" id="A0AAD4CEQ8"/>
<name>A0AAD4CEQ8_ASPNN</name>
<protein>
    <recommendedName>
        <fullName evidence="7">Shelterin complex subunit TPP1/Est3 domain-containing protein</fullName>
    </recommendedName>
</protein>
<keyword evidence="3" id="KW-0158">Chromosome</keyword>
<evidence type="ECO:0000313" key="9">
    <source>
        <dbReference type="Proteomes" id="UP001194746"/>
    </source>
</evidence>